<evidence type="ECO:0000256" key="1">
    <source>
        <dbReference type="ARBA" id="ARBA00022741"/>
    </source>
</evidence>
<comment type="caution">
    <text evidence="10">The sequence shown here is derived from an EMBL/GenBank/DDBJ whole genome shotgun (WGS) entry which is preliminary data.</text>
</comment>
<name>A0A226D3X7_FOLCA</name>
<dbReference type="EMBL" id="LNIX01000039">
    <property type="protein sequence ID" value="OXA39361.1"/>
    <property type="molecule type" value="Genomic_DNA"/>
</dbReference>
<evidence type="ECO:0000256" key="4">
    <source>
        <dbReference type="ARBA" id="ARBA00022806"/>
    </source>
</evidence>
<sequence>MWILLTESRIFNEEDPHDMEMAAKFADALSFPDKKGVKQHNAERTEELRKRNPNIYNIKALDLFADGNKFDQRCPDNLIPNNDRFTAGIPSNIQLGVGSRVMLIRNKSLMNGLVNGSVGTVVGLKWTALRDEQLQDEDLPEAVIIRFDGDAGGAYRDLNGYVKIDTVTFEFVGNR</sequence>
<keyword evidence="6" id="KW-0238">DNA-binding</keyword>
<keyword evidence="5" id="KW-0067">ATP-binding</keyword>
<dbReference type="AlphaFoldDB" id="A0A226D3X7"/>
<evidence type="ECO:0000256" key="3">
    <source>
        <dbReference type="ARBA" id="ARBA00022801"/>
    </source>
</evidence>
<protein>
    <submittedName>
        <fullName evidence="10">ATP-dependent DNA helicase PIF5</fullName>
    </submittedName>
</protein>
<evidence type="ECO:0000256" key="8">
    <source>
        <dbReference type="ARBA" id="ARBA00023235"/>
    </source>
</evidence>
<dbReference type="Proteomes" id="UP000198287">
    <property type="component" value="Unassembled WGS sequence"/>
</dbReference>
<evidence type="ECO:0000256" key="5">
    <source>
        <dbReference type="ARBA" id="ARBA00022840"/>
    </source>
</evidence>
<reference evidence="10 11" key="1">
    <citation type="submission" date="2015-12" db="EMBL/GenBank/DDBJ databases">
        <title>The genome of Folsomia candida.</title>
        <authorList>
            <person name="Faddeeva A."/>
            <person name="Derks M.F."/>
            <person name="Anvar Y."/>
            <person name="Smit S."/>
            <person name="Van Straalen N."/>
            <person name="Roelofs D."/>
        </authorList>
    </citation>
    <scope>NUCLEOTIDE SEQUENCE [LARGE SCALE GENOMIC DNA]</scope>
    <source>
        <strain evidence="10 11">VU population</strain>
        <tissue evidence="10">Whole body</tissue>
    </source>
</reference>
<dbReference type="InterPro" id="IPR051055">
    <property type="entry name" value="PIF1_helicase"/>
</dbReference>
<keyword evidence="2" id="KW-0227">DNA damage</keyword>
<dbReference type="Pfam" id="PF21530">
    <property type="entry name" value="Pif1_2B_dom"/>
    <property type="match status" value="1"/>
</dbReference>
<keyword evidence="8" id="KW-0413">Isomerase</keyword>
<keyword evidence="7" id="KW-0234">DNA repair</keyword>
<accession>A0A226D3X7</accession>
<dbReference type="InterPro" id="IPR049163">
    <property type="entry name" value="Pif1-like_2B_dom"/>
</dbReference>
<dbReference type="PANTHER" id="PTHR47642">
    <property type="entry name" value="ATP-DEPENDENT DNA HELICASE"/>
    <property type="match status" value="1"/>
</dbReference>
<organism evidence="10 11">
    <name type="scientific">Folsomia candida</name>
    <name type="common">Springtail</name>
    <dbReference type="NCBI Taxonomy" id="158441"/>
    <lineage>
        <taxon>Eukaryota</taxon>
        <taxon>Metazoa</taxon>
        <taxon>Ecdysozoa</taxon>
        <taxon>Arthropoda</taxon>
        <taxon>Hexapoda</taxon>
        <taxon>Collembola</taxon>
        <taxon>Entomobryomorpha</taxon>
        <taxon>Isotomoidea</taxon>
        <taxon>Isotomidae</taxon>
        <taxon>Proisotominae</taxon>
        <taxon>Folsomia</taxon>
    </lineage>
</organism>
<evidence type="ECO:0000256" key="6">
    <source>
        <dbReference type="ARBA" id="ARBA00023125"/>
    </source>
</evidence>
<keyword evidence="1" id="KW-0547">Nucleotide-binding</keyword>
<proteinExistence type="predicted"/>
<evidence type="ECO:0000313" key="10">
    <source>
        <dbReference type="EMBL" id="OXA39361.1"/>
    </source>
</evidence>
<keyword evidence="11" id="KW-1185">Reference proteome</keyword>
<dbReference type="GO" id="GO:0004386">
    <property type="term" value="F:helicase activity"/>
    <property type="evidence" value="ECO:0007669"/>
    <property type="project" value="UniProtKB-KW"/>
</dbReference>
<evidence type="ECO:0000256" key="7">
    <source>
        <dbReference type="ARBA" id="ARBA00023204"/>
    </source>
</evidence>
<keyword evidence="3" id="KW-0378">Hydrolase</keyword>
<evidence type="ECO:0000313" key="11">
    <source>
        <dbReference type="Proteomes" id="UP000198287"/>
    </source>
</evidence>
<keyword evidence="4 10" id="KW-0347">Helicase</keyword>
<evidence type="ECO:0000259" key="9">
    <source>
        <dbReference type="Pfam" id="PF21530"/>
    </source>
</evidence>
<evidence type="ECO:0000256" key="2">
    <source>
        <dbReference type="ARBA" id="ARBA00022763"/>
    </source>
</evidence>
<dbReference type="PANTHER" id="PTHR47642:SF5">
    <property type="entry name" value="ATP-DEPENDENT DNA HELICASE"/>
    <property type="match status" value="1"/>
</dbReference>
<feature type="domain" description="DNA helicase Pif1-like 2B" evidence="9">
    <location>
        <begin position="92"/>
        <end position="124"/>
    </location>
</feature>
<gene>
    <name evidence="10" type="ORF">Fcan01_25969</name>
</gene>